<sequence length="774" mass="82874">MNLISFNASFIRIPLLSIALIALTNTAIAGGSIGEHSLMNDFLRSKVSMGRDFSVSTDSPAYNNETNNALVFNRGAIGVDNHDFDEKFSLARTLTSIRYSTGLPSHRISTLLPDNFLNTQLLNSLLNTFKVSSKTNGFVKMDLQIRDKEKEVSLSDMSPTAIFNRFDLSASNGEHCGEYRIIYHKNNGARFFLAFEAQYPNPDSSKGKRGCFALADFWQEIGKMNKADALVQLEKFFYKGLVHKGVKLPAVVDFTHYTHGTGQVRSNSSIQKPWQLREFKTDISAKGKVIFVADTVKSNPLTRLFVNKGDLPVIWNMGPYSPTDFLVDINKRGLVLDLSTDTSVKKENSGSYLPTAFPAKKENLETDSLKTLRAHFNRDFGTYVDNLLAPERRASNPSPRDIINGFSLDNDDSYNEFQSDSNEGDNTANGRNENLSAIISKKLTALNLSNYSVQMIRNRAEAMSCGGCHQNSNDAEIAPNVHWPKSGSFVHVDEKGALSPALTEQFLPARAALLKDYLQETIGKSVEKWRFAEPDYSSAMNDFDGPYNASNLPNQVAFAALKTDGSITAWGDSSGGGAGAPTGSGYTKIYSNWTAFAALKADGSITAWGDSDSGGTGAPTGSGYTKIYSTGFAFAALKADGSITAWGDSESGSTGAPTGSGYTKIYSTMNAFAALKADGSITAWGDSDSGSTGAPTGSGYTKIYSTMSAFAALKADGSITAWGDSDCGGAGAPTGSGYTKIYSTAGAFAAVKADGSITAWGDSDWGGTGAPTGS</sequence>
<evidence type="ECO:0000313" key="2">
    <source>
        <dbReference type="Proteomes" id="UP000635628"/>
    </source>
</evidence>
<organism evidence="1 2">
    <name type="scientific">Bathymodiolus azoricus thioautotrophic gill symbiont</name>
    <dbReference type="NCBI Taxonomy" id="235205"/>
    <lineage>
        <taxon>Bacteria</taxon>
        <taxon>Pseudomonadati</taxon>
        <taxon>Pseudomonadota</taxon>
        <taxon>Gammaproteobacteria</taxon>
        <taxon>sulfur-oxidizing symbionts</taxon>
    </lineage>
</organism>
<reference evidence="1" key="1">
    <citation type="submission" date="2020-05" db="EMBL/GenBank/DDBJ databases">
        <authorList>
            <person name="Petersen J."/>
            <person name="Sayavedra L."/>
        </authorList>
    </citation>
    <scope>NUCLEOTIDE SEQUENCE</scope>
    <source>
        <strain evidence="1">B azoricus SOX Menez Gwen</strain>
    </source>
</reference>
<comment type="caution">
    <text evidence="1">The sequence shown here is derived from an EMBL/GenBank/DDBJ whole genome shotgun (WGS) entry which is preliminary data.</text>
</comment>
<name>A0ACA8ZT81_9GAMM</name>
<keyword evidence="2" id="KW-1185">Reference proteome</keyword>
<dbReference type="EMBL" id="CAESAP020000386">
    <property type="protein sequence ID" value="CAB5507448.1"/>
    <property type="molecule type" value="Genomic_DNA"/>
</dbReference>
<gene>
    <name evidence="1" type="ORF">AZO1586R_2392</name>
</gene>
<proteinExistence type="predicted"/>
<evidence type="ECO:0000313" key="1">
    <source>
        <dbReference type="EMBL" id="CAB5507448.1"/>
    </source>
</evidence>
<feature type="non-terminal residue" evidence="1">
    <location>
        <position position="774"/>
    </location>
</feature>
<dbReference type="Proteomes" id="UP000635628">
    <property type="component" value="Unassembled WGS sequence"/>
</dbReference>
<protein>
    <submittedName>
        <fullName evidence="1">Uncharacterized protein</fullName>
    </submittedName>
</protein>
<accession>A0ACA8ZT81</accession>